<name>A0A9J6G185_HAELO</name>
<evidence type="ECO:0000313" key="4">
    <source>
        <dbReference type="Proteomes" id="UP000821853"/>
    </source>
</evidence>
<sequence length="281" mass="31553">MRAPFHKPDDILREGSHVDEVTGGTVTGPLSRVRLRPDAVPIIFPSCPSYMSKQTRREDPEAKRTRLDAASLQKALAQSVLTARNEEEADKIHCVQDLIVCVSSMHSKFWHAIETNENLILLHITDDEAPSIKYSVVVKQDLTITLHVAKTAVRRLGCKLLVPALANSKRVVLEFLDGVEQYDSGLKASSEDSDNDARTTIISVLEKLSQQEEKAPGMKLLIEQVNLHFVKKERRRYSVGFMVFCCLLFTVSAHAYRFLRSHGSLILPTHGQFVPSAHRME</sequence>
<dbReference type="Proteomes" id="UP000821853">
    <property type="component" value="Chromosome 2"/>
</dbReference>
<evidence type="ECO:0000256" key="1">
    <source>
        <dbReference type="SAM" id="MobiDB-lite"/>
    </source>
</evidence>
<dbReference type="EMBL" id="JABSTR010000004">
    <property type="protein sequence ID" value="KAH9368505.1"/>
    <property type="molecule type" value="Genomic_DNA"/>
</dbReference>
<evidence type="ECO:0000256" key="2">
    <source>
        <dbReference type="SAM" id="Phobius"/>
    </source>
</evidence>
<accession>A0A9J6G185</accession>
<dbReference type="OrthoDB" id="6513171at2759"/>
<feature type="region of interest" description="Disordered" evidence="1">
    <location>
        <begin position="1"/>
        <end position="29"/>
    </location>
</feature>
<proteinExistence type="predicted"/>
<dbReference type="VEuPathDB" id="VectorBase:HLOH_055919"/>
<feature type="transmembrane region" description="Helical" evidence="2">
    <location>
        <begin position="237"/>
        <end position="259"/>
    </location>
</feature>
<feature type="compositionally biased region" description="Basic and acidic residues" evidence="1">
    <location>
        <begin position="1"/>
        <end position="20"/>
    </location>
</feature>
<keyword evidence="2" id="KW-1133">Transmembrane helix</keyword>
<reference evidence="3 4" key="1">
    <citation type="journal article" date="2020" name="Cell">
        <title>Large-Scale Comparative Analyses of Tick Genomes Elucidate Their Genetic Diversity and Vector Capacities.</title>
        <authorList>
            <consortium name="Tick Genome and Microbiome Consortium (TIGMIC)"/>
            <person name="Jia N."/>
            <person name="Wang J."/>
            <person name="Shi W."/>
            <person name="Du L."/>
            <person name="Sun Y."/>
            <person name="Zhan W."/>
            <person name="Jiang J.F."/>
            <person name="Wang Q."/>
            <person name="Zhang B."/>
            <person name="Ji P."/>
            <person name="Bell-Sakyi L."/>
            <person name="Cui X.M."/>
            <person name="Yuan T.T."/>
            <person name="Jiang B.G."/>
            <person name="Yang W.F."/>
            <person name="Lam T.T."/>
            <person name="Chang Q.C."/>
            <person name="Ding S.J."/>
            <person name="Wang X.J."/>
            <person name="Zhu J.G."/>
            <person name="Ruan X.D."/>
            <person name="Zhao L."/>
            <person name="Wei J.T."/>
            <person name="Ye R.Z."/>
            <person name="Que T.C."/>
            <person name="Du C.H."/>
            <person name="Zhou Y.H."/>
            <person name="Cheng J.X."/>
            <person name="Dai P.F."/>
            <person name="Guo W.B."/>
            <person name="Han X.H."/>
            <person name="Huang E.J."/>
            <person name="Li L.F."/>
            <person name="Wei W."/>
            <person name="Gao Y.C."/>
            <person name="Liu J.Z."/>
            <person name="Shao H.Z."/>
            <person name="Wang X."/>
            <person name="Wang C.C."/>
            <person name="Yang T.C."/>
            <person name="Huo Q.B."/>
            <person name="Li W."/>
            <person name="Chen H.Y."/>
            <person name="Chen S.E."/>
            <person name="Zhou L.G."/>
            <person name="Ni X.B."/>
            <person name="Tian J.H."/>
            <person name="Sheng Y."/>
            <person name="Liu T."/>
            <person name="Pan Y.S."/>
            <person name="Xia L.Y."/>
            <person name="Li J."/>
            <person name="Zhao F."/>
            <person name="Cao W.C."/>
        </authorList>
    </citation>
    <scope>NUCLEOTIDE SEQUENCE [LARGE SCALE GENOMIC DNA]</scope>
    <source>
        <strain evidence="3">HaeL-2018</strain>
    </source>
</reference>
<keyword evidence="4" id="KW-1185">Reference proteome</keyword>
<organism evidence="3 4">
    <name type="scientific">Haemaphysalis longicornis</name>
    <name type="common">Bush tick</name>
    <dbReference type="NCBI Taxonomy" id="44386"/>
    <lineage>
        <taxon>Eukaryota</taxon>
        <taxon>Metazoa</taxon>
        <taxon>Ecdysozoa</taxon>
        <taxon>Arthropoda</taxon>
        <taxon>Chelicerata</taxon>
        <taxon>Arachnida</taxon>
        <taxon>Acari</taxon>
        <taxon>Parasitiformes</taxon>
        <taxon>Ixodida</taxon>
        <taxon>Ixodoidea</taxon>
        <taxon>Ixodidae</taxon>
        <taxon>Haemaphysalinae</taxon>
        <taxon>Haemaphysalis</taxon>
    </lineage>
</organism>
<dbReference type="AlphaFoldDB" id="A0A9J6G185"/>
<comment type="caution">
    <text evidence="3">The sequence shown here is derived from an EMBL/GenBank/DDBJ whole genome shotgun (WGS) entry which is preliminary data.</text>
</comment>
<keyword evidence="2" id="KW-0812">Transmembrane</keyword>
<keyword evidence="2" id="KW-0472">Membrane</keyword>
<protein>
    <submittedName>
        <fullName evidence="3">Uncharacterized protein</fullName>
    </submittedName>
</protein>
<gene>
    <name evidence="3" type="ORF">HPB48_007256</name>
</gene>
<evidence type="ECO:0000313" key="3">
    <source>
        <dbReference type="EMBL" id="KAH9368505.1"/>
    </source>
</evidence>